<dbReference type="EMBL" id="VVIQ01000004">
    <property type="protein sequence ID" value="MUL27782.1"/>
    <property type="molecule type" value="Genomic_DNA"/>
</dbReference>
<evidence type="ECO:0000256" key="7">
    <source>
        <dbReference type="PROSITE-ProRule" id="PRU01360"/>
    </source>
</evidence>
<evidence type="ECO:0000313" key="10">
    <source>
        <dbReference type="EMBL" id="MUL27782.1"/>
    </source>
</evidence>
<dbReference type="InterPro" id="IPR023996">
    <property type="entry name" value="TonB-dep_OMP_SusC/RagA"/>
</dbReference>
<dbReference type="PROSITE" id="PS52016">
    <property type="entry name" value="TONB_DEPENDENT_REC_3"/>
    <property type="match status" value="1"/>
</dbReference>
<keyword evidence="2 7" id="KW-0813">Transport</keyword>
<comment type="subcellular location">
    <subcellularLocation>
        <location evidence="1 7">Cell outer membrane</location>
        <topology evidence="1 7">Multi-pass membrane protein</topology>
    </subcellularLocation>
</comment>
<dbReference type="RefSeq" id="WP_155715823.1">
    <property type="nucleotide sequence ID" value="NZ_VVIQ01000004.1"/>
</dbReference>
<dbReference type="NCBIfam" id="TIGR04057">
    <property type="entry name" value="SusC_RagA_signa"/>
    <property type="match status" value="1"/>
</dbReference>
<dbReference type="NCBIfam" id="TIGR04056">
    <property type="entry name" value="OMP_RagA_SusC"/>
    <property type="match status" value="1"/>
</dbReference>
<dbReference type="SUPFAM" id="SSF49464">
    <property type="entry name" value="Carboxypeptidase regulatory domain-like"/>
    <property type="match status" value="1"/>
</dbReference>
<keyword evidence="11" id="KW-1185">Reference proteome</keyword>
<dbReference type="SUPFAM" id="SSF56935">
    <property type="entry name" value="Porins"/>
    <property type="match status" value="1"/>
</dbReference>
<keyword evidence="6 7" id="KW-0998">Cell outer membrane</keyword>
<comment type="similarity">
    <text evidence="7">Belongs to the TonB-dependent receptor family.</text>
</comment>
<proteinExistence type="inferred from homology"/>
<evidence type="ECO:0000256" key="5">
    <source>
        <dbReference type="ARBA" id="ARBA00023136"/>
    </source>
</evidence>
<dbReference type="InterPro" id="IPR036942">
    <property type="entry name" value="Beta-barrel_TonB_sf"/>
</dbReference>
<dbReference type="InterPro" id="IPR023997">
    <property type="entry name" value="TonB-dep_OMP_SusC/RagA_CS"/>
</dbReference>
<accession>A0A7C9HSK0</accession>
<dbReference type="Gene3D" id="2.170.130.10">
    <property type="entry name" value="TonB-dependent receptor, plug domain"/>
    <property type="match status" value="1"/>
</dbReference>
<dbReference type="InterPro" id="IPR039426">
    <property type="entry name" value="TonB-dep_rcpt-like"/>
</dbReference>
<organism evidence="10 11">
    <name type="scientific">Prevotella vespertina</name>
    <dbReference type="NCBI Taxonomy" id="2608404"/>
    <lineage>
        <taxon>Bacteria</taxon>
        <taxon>Pseudomonadati</taxon>
        <taxon>Bacteroidota</taxon>
        <taxon>Bacteroidia</taxon>
        <taxon>Bacteroidales</taxon>
        <taxon>Prevotellaceae</taxon>
        <taxon>Prevotella</taxon>
    </lineage>
</organism>
<dbReference type="InterPro" id="IPR012910">
    <property type="entry name" value="Plug_dom"/>
</dbReference>
<feature type="domain" description="TonB-dependent receptor plug" evidence="9">
    <location>
        <begin position="142"/>
        <end position="271"/>
    </location>
</feature>
<dbReference type="Proteomes" id="UP000482295">
    <property type="component" value="Unassembled WGS sequence"/>
</dbReference>
<dbReference type="Gene3D" id="2.60.40.1120">
    <property type="entry name" value="Carboxypeptidase-like, regulatory domain"/>
    <property type="match status" value="1"/>
</dbReference>
<dbReference type="GO" id="GO:0009279">
    <property type="term" value="C:cell outer membrane"/>
    <property type="evidence" value="ECO:0007669"/>
    <property type="project" value="UniProtKB-SubCell"/>
</dbReference>
<dbReference type="Pfam" id="PF07715">
    <property type="entry name" value="Plug"/>
    <property type="match status" value="1"/>
</dbReference>
<evidence type="ECO:0000259" key="9">
    <source>
        <dbReference type="Pfam" id="PF07715"/>
    </source>
</evidence>
<gene>
    <name evidence="10" type="ORF">F0475_05590</name>
</gene>
<keyword evidence="8" id="KW-0732">Signal</keyword>
<evidence type="ECO:0000313" key="11">
    <source>
        <dbReference type="Proteomes" id="UP000482295"/>
    </source>
</evidence>
<name>A0A7C9HSK0_9BACT</name>
<keyword evidence="5 7" id="KW-0472">Membrane</keyword>
<dbReference type="InterPro" id="IPR008969">
    <property type="entry name" value="CarboxyPept-like_regulatory"/>
</dbReference>
<sequence length="1127" mass="124277">MKIFKESKQKHLYFSAAFAFALSLSATSVYANPGGNHATSVQSVQQNGNHKVTGKVVDSTGEPLIGATVMVEGSTNGTVTDIDGNFVLNTTPNAKLVFSYVGYTAQTIPVAGKSTIDVSMKEETNTMNEVVVTAMGIMRKEKSLTYATQQVKAEDLMKVQDPNAANSLEGKVAGITITPSAGGAGGASKIVLRGNRSILGNSSPLIVVDGVPMSNGIRGQQGMSGEGFGSTGMSEGSDPLSLINPDDIESINVLKGANAAALYGSRAANGVVMITTKRGREGKVDINVTSNITFDSPLLTPKIQKTYGSTYDPATGALSLNNWGGKVADRADNDLIVRSPLDDRWVGYEPEQIGTDASGVAIMARRHDVHLRNRTVNDVDNFFRTGVTTNNSLSLSGGTETARTYVSVANSHATGMMRNNSYNRNSISFRQTYNFFKRLHIDASMSYTETKTRNRPGGGTVGNPLYHLYTAPQNLDMNYYRDHYVNAEGKWLSNPASYYKLNGSNFSWAAGQRTTLTGPQQEWAFLSHPNNNPYWLLNMGNSQQNESRLFGTLQANVDIYDGLTFQARVNYSQLRFKNHATRYATTFLPASMEDYGRLWDSDEKTTEFYTDYLLSYNKTFGDYSVSATAGFVGHTIKGETKGTDAVATYYDRLMRKLPTMVNYFETSAGGYGVTNTSKSSNWDRSYLFTAQLGWKETIYFDASYRRDWYRPFRYFKQLGKIDTDNYGYFGVGANAIVSQLVKLPDWFNFLKYRVSYSSVGNSIPNKAYGAMSRNLQTGALSGNKLLDFAPVPEETGSFETGIESLFLNNRLSFDFTFYNTVVRHLYMELGSLGGNTELLNSAKVRNTGFETTIGYDFKFGRDLRWRTSYNLSFNDNEILETGYDKDGTSRKYQQTVGEAKVVYQKGGSIGDIYAGDFMRDADGHIVLTAKGEPTFDKTGSNDRYLGNMNSKWQMGWTNTFNYKDFQLSVLINGRIGGKVFSLTESYLDYIGASQRTADARLAAEKNNIVAADYGNVPGMALNDGSGRIVPIQAYYQALGASSNPSSYLYSGTNFRLRELSLGYTFRDVFGMNRNLTVSFIARNLFFLYKDAPTDPDVSLSTQNGLGAFESFNMPSSRSFGFSLKANF</sequence>
<keyword evidence="3 7" id="KW-1134">Transmembrane beta strand</keyword>
<evidence type="ECO:0000256" key="4">
    <source>
        <dbReference type="ARBA" id="ARBA00022692"/>
    </source>
</evidence>
<evidence type="ECO:0000256" key="3">
    <source>
        <dbReference type="ARBA" id="ARBA00022452"/>
    </source>
</evidence>
<dbReference type="FunFam" id="2.60.40.1120:FF:000003">
    <property type="entry name" value="Outer membrane protein Omp121"/>
    <property type="match status" value="1"/>
</dbReference>
<feature type="chain" id="PRO_5028957033" evidence="8">
    <location>
        <begin position="32"/>
        <end position="1127"/>
    </location>
</feature>
<keyword evidence="4 7" id="KW-0812">Transmembrane</keyword>
<evidence type="ECO:0000256" key="1">
    <source>
        <dbReference type="ARBA" id="ARBA00004571"/>
    </source>
</evidence>
<dbReference type="AlphaFoldDB" id="A0A7C9HSK0"/>
<reference evidence="10 11" key="1">
    <citation type="submission" date="2019-09" db="EMBL/GenBank/DDBJ databases">
        <title>Prevotella A2879 sp. nov., isolated from an abscess of a patient.</title>
        <authorList>
            <person name="Buhl M."/>
            <person name="Oberhettinger P."/>
        </authorList>
    </citation>
    <scope>NUCLEOTIDE SEQUENCE [LARGE SCALE GENOMIC DNA]</scope>
    <source>
        <strain evidence="10 11">A2879</strain>
    </source>
</reference>
<dbReference type="Pfam" id="PF13715">
    <property type="entry name" value="CarbopepD_reg_2"/>
    <property type="match status" value="1"/>
</dbReference>
<evidence type="ECO:0000256" key="8">
    <source>
        <dbReference type="SAM" id="SignalP"/>
    </source>
</evidence>
<feature type="signal peptide" evidence="8">
    <location>
        <begin position="1"/>
        <end position="31"/>
    </location>
</feature>
<protein>
    <submittedName>
        <fullName evidence="10">SusC/RagA family TonB-linked outer membrane protein</fullName>
    </submittedName>
</protein>
<dbReference type="InterPro" id="IPR037066">
    <property type="entry name" value="Plug_dom_sf"/>
</dbReference>
<dbReference type="Gene3D" id="2.40.170.20">
    <property type="entry name" value="TonB-dependent receptor, beta-barrel domain"/>
    <property type="match status" value="1"/>
</dbReference>
<comment type="caution">
    <text evidence="10">The sequence shown here is derived from an EMBL/GenBank/DDBJ whole genome shotgun (WGS) entry which is preliminary data.</text>
</comment>
<evidence type="ECO:0000256" key="6">
    <source>
        <dbReference type="ARBA" id="ARBA00023237"/>
    </source>
</evidence>
<evidence type="ECO:0000256" key="2">
    <source>
        <dbReference type="ARBA" id="ARBA00022448"/>
    </source>
</evidence>